<organism evidence="1 2">
    <name type="scientific">Acinetobacter cumulans</name>
    <dbReference type="NCBI Taxonomy" id="2136182"/>
    <lineage>
        <taxon>Bacteria</taxon>
        <taxon>Pseudomonadati</taxon>
        <taxon>Pseudomonadota</taxon>
        <taxon>Gammaproteobacteria</taxon>
        <taxon>Moraxellales</taxon>
        <taxon>Moraxellaceae</taxon>
        <taxon>Acinetobacter</taxon>
    </lineage>
</organism>
<evidence type="ECO:0000313" key="1">
    <source>
        <dbReference type="EMBL" id="RKG55261.1"/>
    </source>
</evidence>
<gene>
    <name evidence="1" type="ORF">D7V64_02825</name>
</gene>
<proteinExistence type="predicted"/>
<dbReference type="AlphaFoldDB" id="A0A3A8GMX8"/>
<protein>
    <submittedName>
        <fullName evidence="1">Uncharacterized protein</fullName>
    </submittedName>
</protein>
<name>A0A3A8GMX8_9GAMM</name>
<evidence type="ECO:0000313" key="2">
    <source>
        <dbReference type="Proteomes" id="UP000281084"/>
    </source>
</evidence>
<dbReference type="RefSeq" id="WP_120366770.1">
    <property type="nucleotide sequence ID" value="NZ_RAXZ01000002.1"/>
</dbReference>
<dbReference type="EMBL" id="RAXZ01000002">
    <property type="protein sequence ID" value="RKG55261.1"/>
    <property type="molecule type" value="Genomic_DNA"/>
</dbReference>
<accession>A0A3A8GMX8</accession>
<sequence length="149" mass="16719">MESILVSICTAIIFFLVARVLAKYKKKPEAKNIHFKNNQSAFEHACLTNKATFFQGIMSFGIVRDVIEDNSGKQFLIELADSDGTKIVTGFNDKKSEKIHLGNIVYWGFTSTTETNILNIQAVGHVLAILDPELNPNSNKWSIREDLTK</sequence>
<comment type="caution">
    <text evidence="1">The sequence shown here is derived from an EMBL/GenBank/DDBJ whole genome shotgun (WGS) entry which is preliminary data.</text>
</comment>
<reference evidence="1 2" key="1">
    <citation type="submission" date="2018-09" db="EMBL/GenBank/DDBJ databases">
        <title>The draft genome of Acinetobacter spp. strains.</title>
        <authorList>
            <person name="Qin J."/>
            <person name="Feng Y."/>
            <person name="Zong Z."/>
        </authorList>
    </citation>
    <scope>NUCLEOTIDE SEQUENCE [LARGE SCALE GENOMIC DNA]</scope>
    <source>
        <strain evidence="1 2">WCHAc060002</strain>
    </source>
</reference>
<dbReference type="Proteomes" id="UP000281084">
    <property type="component" value="Unassembled WGS sequence"/>
</dbReference>